<sequence>MQSFTRDSIRSAIFSQEKEPAILSGTINSHFDVPATKRLSIDEALMAASAMDILDSLDGDGYSAEVVERGRTLSGGQRQRLSLARSLYVDAPILILDDPTSAVDAHTEARIAARLREVRNHQTTIIFTTSPLILDHTDRIILLVNGYVKNTGRHQDLLTTDGTYRDLVVRGE</sequence>
<organism evidence="2">
    <name type="scientific">freshwater metagenome</name>
    <dbReference type="NCBI Taxonomy" id="449393"/>
    <lineage>
        <taxon>unclassified sequences</taxon>
        <taxon>metagenomes</taxon>
        <taxon>ecological metagenomes</taxon>
    </lineage>
</organism>
<evidence type="ECO:0000259" key="1">
    <source>
        <dbReference type="Pfam" id="PF00005"/>
    </source>
</evidence>
<accession>A0A6J6G6L2</accession>
<dbReference type="InterPro" id="IPR027417">
    <property type="entry name" value="P-loop_NTPase"/>
</dbReference>
<dbReference type="InterPro" id="IPR039421">
    <property type="entry name" value="Type_1_exporter"/>
</dbReference>
<dbReference type="InterPro" id="IPR017871">
    <property type="entry name" value="ABC_transporter-like_CS"/>
</dbReference>
<dbReference type="InterPro" id="IPR003439">
    <property type="entry name" value="ABC_transporter-like_ATP-bd"/>
</dbReference>
<dbReference type="Gene3D" id="3.40.50.300">
    <property type="entry name" value="P-loop containing nucleotide triphosphate hydrolases"/>
    <property type="match status" value="1"/>
</dbReference>
<dbReference type="EMBL" id="CAEZUF010000083">
    <property type="protein sequence ID" value="CAB4596190.1"/>
    <property type="molecule type" value="Genomic_DNA"/>
</dbReference>
<dbReference type="GO" id="GO:0015421">
    <property type="term" value="F:ABC-type oligopeptide transporter activity"/>
    <property type="evidence" value="ECO:0007669"/>
    <property type="project" value="TreeGrafter"/>
</dbReference>
<protein>
    <submittedName>
        <fullName evidence="2">Unannotated protein</fullName>
    </submittedName>
</protein>
<dbReference type="Pfam" id="PF00005">
    <property type="entry name" value="ABC_tran"/>
    <property type="match status" value="1"/>
</dbReference>
<evidence type="ECO:0000313" key="2">
    <source>
        <dbReference type="EMBL" id="CAB4596190.1"/>
    </source>
</evidence>
<reference evidence="2" key="1">
    <citation type="submission" date="2020-05" db="EMBL/GenBank/DDBJ databases">
        <authorList>
            <person name="Chiriac C."/>
            <person name="Salcher M."/>
            <person name="Ghai R."/>
            <person name="Kavagutti S V."/>
        </authorList>
    </citation>
    <scope>NUCLEOTIDE SEQUENCE</scope>
</reference>
<dbReference type="PROSITE" id="PS00211">
    <property type="entry name" value="ABC_TRANSPORTER_1"/>
    <property type="match status" value="1"/>
</dbReference>
<dbReference type="GO" id="GO:0016887">
    <property type="term" value="F:ATP hydrolysis activity"/>
    <property type="evidence" value="ECO:0007669"/>
    <property type="project" value="InterPro"/>
</dbReference>
<dbReference type="PANTHER" id="PTHR43394">
    <property type="entry name" value="ATP-DEPENDENT PERMEASE MDL1, MITOCHONDRIAL"/>
    <property type="match status" value="1"/>
</dbReference>
<dbReference type="AlphaFoldDB" id="A0A6J6G6L2"/>
<dbReference type="SUPFAM" id="SSF52540">
    <property type="entry name" value="P-loop containing nucleoside triphosphate hydrolases"/>
    <property type="match status" value="1"/>
</dbReference>
<gene>
    <name evidence="2" type="ORF">UFOPK1791_00846</name>
</gene>
<feature type="domain" description="ABC transporter" evidence="1">
    <location>
        <begin position="35"/>
        <end position="101"/>
    </location>
</feature>
<dbReference type="PANTHER" id="PTHR43394:SF1">
    <property type="entry name" value="ATP-BINDING CASSETTE SUB-FAMILY B MEMBER 10, MITOCHONDRIAL"/>
    <property type="match status" value="1"/>
</dbReference>
<dbReference type="GO" id="GO:0005524">
    <property type="term" value="F:ATP binding"/>
    <property type="evidence" value="ECO:0007669"/>
    <property type="project" value="InterPro"/>
</dbReference>
<name>A0A6J6G6L2_9ZZZZ</name>
<proteinExistence type="predicted"/>